<proteinExistence type="predicted"/>
<evidence type="ECO:0000313" key="1">
    <source>
        <dbReference type="EMBL" id="GAA1543720.1"/>
    </source>
</evidence>
<organism evidence="1 2">
    <name type="scientific">Nocardioides humi</name>
    <dbReference type="NCBI Taxonomy" id="449461"/>
    <lineage>
        <taxon>Bacteria</taxon>
        <taxon>Bacillati</taxon>
        <taxon>Actinomycetota</taxon>
        <taxon>Actinomycetes</taxon>
        <taxon>Propionibacteriales</taxon>
        <taxon>Nocardioidaceae</taxon>
        <taxon>Nocardioides</taxon>
    </lineage>
</organism>
<reference evidence="1 2" key="1">
    <citation type="journal article" date="2019" name="Int. J. Syst. Evol. Microbiol.">
        <title>The Global Catalogue of Microorganisms (GCM) 10K type strain sequencing project: providing services to taxonomists for standard genome sequencing and annotation.</title>
        <authorList>
            <consortium name="The Broad Institute Genomics Platform"/>
            <consortium name="The Broad Institute Genome Sequencing Center for Infectious Disease"/>
            <person name="Wu L."/>
            <person name="Ma J."/>
        </authorList>
    </citation>
    <scope>NUCLEOTIDE SEQUENCE [LARGE SCALE GENOMIC DNA]</scope>
    <source>
        <strain evidence="1 2">JCM 14942</strain>
    </source>
</reference>
<accession>A0ABN2BPP7</accession>
<protein>
    <submittedName>
        <fullName evidence="1">Uncharacterized protein</fullName>
    </submittedName>
</protein>
<sequence length="156" mass="17514">MARTRPAGHPAQMLRRDPRPRIRTQAELDQLWRGWVRRRNEPPVGTTCLLVYADGRVTRSTVTFTDLDGPLDDGRQRRFVHWIRHLLDDDTAGWRIAFMIARPGAPVVGERDLAWATSLYVAARLAGVACEVVHLAAGNQVRPLPLDALPSHAFGH</sequence>
<keyword evidence="2" id="KW-1185">Reference proteome</keyword>
<gene>
    <name evidence="1" type="ORF">GCM10009788_52790</name>
</gene>
<dbReference type="EMBL" id="BAAAOR010000040">
    <property type="protein sequence ID" value="GAA1543720.1"/>
    <property type="molecule type" value="Genomic_DNA"/>
</dbReference>
<name>A0ABN2BPP7_9ACTN</name>
<comment type="caution">
    <text evidence="1">The sequence shown here is derived from an EMBL/GenBank/DDBJ whole genome shotgun (WGS) entry which is preliminary data.</text>
</comment>
<dbReference type="Proteomes" id="UP001500842">
    <property type="component" value="Unassembled WGS sequence"/>
</dbReference>
<evidence type="ECO:0000313" key="2">
    <source>
        <dbReference type="Proteomes" id="UP001500842"/>
    </source>
</evidence>